<evidence type="ECO:0000256" key="10">
    <source>
        <dbReference type="HAMAP-Rule" id="MF_01102"/>
    </source>
</evidence>
<dbReference type="GO" id="GO:0050660">
    <property type="term" value="F:flavin adenine dinucleotide binding"/>
    <property type="evidence" value="ECO:0007669"/>
    <property type="project" value="UniProtKB-UniRule"/>
</dbReference>
<keyword evidence="9 10" id="KW-0511">Multifunctional enzyme</keyword>
<keyword evidence="8 10" id="KW-0560">Oxidoreductase</keyword>
<dbReference type="GO" id="GO:0005737">
    <property type="term" value="C:cytoplasm"/>
    <property type="evidence" value="ECO:0007669"/>
    <property type="project" value="UniProtKB-SubCell"/>
</dbReference>
<proteinExistence type="inferred from homology"/>
<dbReference type="Pfam" id="PF01266">
    <property type="entry name" value="DAO"/>
    <property type="match status" value="1"/>
</dbReference>
<keyword evidence="2 10" id="KW-0489">Methyltransferase</keyword>
<evidence type="ECO:0000256" key="3">
    <source>
        <dbReference type="ARBA" id="ARBA00022630"/>
    </source>
</evidence>
<comment type="function">
    <text evidence="10">Catalyzes the last two steps in the biosynthesis of 5-methylaminomethyl-2-thiouridine (mnm(5)s(2)U) at the wobble position (U34) in tRNA. Catalyzes the FAD-dependent demodification of cmnm(5)s(2)U34 to nm(5)s(2)U34, followed by the transfer of a methyl group from S-adenosyl-L-methionine to nm(5)s(2)U34, to form mnm(5)s(2)U34.</text>
</comment>
<feature type="domain" description="FAD dependent oxidoreductase" evidence="12">
    <location>
        <begin position="268"/>
        <end position="620"/>
    </location>
</feature>
<comment type="subcellular location">
    <subcellularLocation>
        <location evidence="10">Cytoplasm</location>
    </subcellularLocation>
</comment>
<dbReference type="InterPro" id="IPR017610">
    <property type="entry name" value="tRNA_S-uridine_synth_MnmC_C"/>
</dbReference>
<evidence type="ECO:0000259" key="12">
    <source>
        <dbReference type="Pfam" id="PF01266"/>
    </source>
</evidence>
<accession>A0A5C8P0C1</accession>
<keyword evidence="3 10" id="KW-0285">Flavoprotein</keyword>
<dbReference type="GO" id="GO:0032259">
    <property type="term" value="P:methylation"/>
    <property type="evidence" value="ECO:0007669"/>
    <property type="project" value="UniProtKB-KW"/>
</dbReference>
<reference evidence="14 15" key="1">
    <citation type="submission" date="2019-06" db="EMBL/GenBank/DDBJ databases">
        <title>Quisquiliibacterium sp. nov., isolated from a maize field.</title>
        <authorList>
            <person name="Lin S.-Y."/>
            <person name="Tsai C.-F."/>
            <person name="Young C.-C."/>
        </authorList>
    </citation>
    <scope>NUCLEOTIDE SEQUENCE [LARGE SCALE GENOMIC DNA]</scope>
    <source>
        <strain evidence="14 15">CC-CFT501</strain>
    </source>
</reference>
<name>A0A5C8P0C1_9BURK</name>
<evidence type="ECO:0000256" key="7">
    <source>
        <dbReference type="ARBA" id="ARBA00022827"/>
    </source>
</evidence>
<protein>
    <recommendedName>
        <fullName evidence="10">tRNA 5-methylaminomethyl-2-thiouridine biosynthesis bifunctional protein MnmC</fullName>
        <shortName evidence="10">tRNA mnm(5)s(2)U biosynthesis bifunctional protein</shortName>
    </recommendedName>
    <domain>
        <recommendedName>
            <fullName evidence="10">tRNA (mnm(5)s(2)U34)-methyltransferase</fullName>
            <ecNumber evidence="10">2.1.1.61</ecNumber>
        </recommendedName>
    </domain>
    <domain>
        <recommendedName>
            <fullName evidence="10">FAD-dependent cmnm(5)s(2)U34 oxidoreductase</fullName>
            <ecNumber evidence="10">1.5.-.-</ecNumber>
        </recommendedName>
    </domain>
</protein>
<dbReference type="GO" id="GO:0016645">
    <property type="term" value="F:oxidoreductase activity, acting on the CH-NH group of donors"/>
    <property type="evidence" value="ECO:0007669"/>
    <property type="project" value="InterPro"/>
</dbReference>
<dbReference type="InterPro" id="IPR023032">
    <property type="entry name" value="tRNA_MAMT_biosynth_bifunc_MnmC"/>
</dbReference>
<dbReference type="OrthoDB" id="9786494at2"/>
<sequence length="653" mass="68885">MMTGPDPDEIPDAAAGFAPHRGLAFDATGAPFDPVYRDVFRNRAGAWDESEAVFVDGCRVRERWRGAERFCVLELGFGLGVSFLATLAAWRADPARCRALHFVSIEAHPLSREDLSRGLASLPDRGLAEDIAALLAGWPLPLPGLHRLRFAGGAVTLTLAFGEAASTVPRLAVAADAIYLDGFALSRNPAMWGPALMRALARRARPDARLATWSAAGAVREALAAAGFEVERLPGVGGKRHRIEARWAPRWRSWPPPPEPPLPTRRHAIVIGAGLAGAAVAEGFARRGFTVDLLDARRAPGGEGSLQPVIADHLHLSPDDNPMARLTRAALLLRAGGGAMRSCGRLALESGPDDAVHNSAMLARLAFPAAFVRRVERDEASDIAGVALPRGGLWLPGCAAVAPAHAIANWLARSGDAIRFVGGARVETLARDPSSGEWIARDPAGRAIAAAPVAVLANAGDAVRLAAVESLAVRRVRGQTTCLHDPLLAGLRTVLGGDAYAAPTGIDGRILVGASFDEGESLAPDPRDDLGNLRRLGRMLDREPQAMLPGAIPAAVGFRFALPDRLPAVGPLPDEAAARAAADALLRNDKLPIPLAPGLYGAFAFGSRGLLWAALAAELLPAIVCGEPAPIERELVAAVSPSRLLRRRLRRAR</sequence>
<evidence type="ECO:0000256" key="1">
    <source>
        <dbReference type="ARBA" id="ARBA00022490"/>
    </source>
</evidence>
<feature type="region of interest" description="tRNA (mnm(5)s(2)U34)-methyltransferase" evidence="10">
    <location>
        <begin position="1"/>
        <end position="248"/>
    </location>
</feature>
<keyword evidence="11" id="KW-0812">Transmembrane</keyword>
<dbReference type="GO" id="GO:0004808">
    <property type="term" value="F:tRNA (5-methylaminomethyl-2-thiouridylate)(34)-methyltransferase activity"/>
    <property type="evidence" value="ECO:0007669"/>
    <property type="project" value="UniProtKB-EC"/>
</dbReference>
<comment type="similarity">
    <text evidence="10">In the N-terminal section; belongs to the methyltransferase superfamily. tRNA (mnm(5)s(2)U34)-methyltransferase family.</text>
</comment>
<dbReference type="Gene3D" id="3.30.9.10">
    <property type="entry name" value="D-Amino Acid Oxidase, subunit A, domain 2"/>
    <property type="match status" value="1"/>
</dbReference>
<dbReference type="InterPro" id="IPR008471">
    <property type="entry name" value="MnmC-like_methylTransf"/>
</dbReference>
<dbReference type="AlphaFoldDB" id="A0A5C8P0C1"/>
<evidence type="ECO:0000259" key="13">
    <source>
        <dbReference type="Pfam" id="PF05430"/>
    </source>
</evidence>
<comment type="similarity">
    <text evidence="10">In the C-terminal section; belongs to the DAO family.</text>
</comment>
<keyword evidence="6 10" id="KW-0819">tRNA processing</keyword>
<evidence type="ECO:0000256" key="5">
    <source>
        <dbReference type="ARBA" id="ARBA00022691"/>
    </source>
</evidence>
<dbReference type="Pfam" id="PF05430">
    <property type="entry name" value="Methyltransf_30"/>
    <property type="match status" value="1"/>
</dbReference>
<dbReference type="EC" id="1.5.-.-" evidence="10"/>
<evidence type="ECO:0000256" key="8">
    <source>
        <dbReference type="ARBA" id="ARBA00023002"/>
    </source>
</evidence>
<dbReference type="GO" id="GO:0002097">
    <property type="term" value="P:tRNA wobble base modification"/>
    <property type="evidence" value="ECO:0007669"/>
    <property type="project" value="UniProtKB-UniRule"/>
</dbReference>
<keyword evidence="5 10" id="KW-0949">S-adenosyl-L-methionine</keyword>
<evidence type="ECO:0000313" key="15">
    <source>
        <dbReference type="Proteomes" id="UP000321548"/>
    </source>
</evidence>
<feature type="domain" description="MnmC-like methyltransferase" evidence="13">
    <location>
        <begin position="129"/>
        <end position="245"/>
    </location>
</feature>
<comment type="caution">
    <text evidence="14">The sequence shown here is derived from an EMBL/GenBank/DDBJ whole genome shotgun (WGS) entry which is preliminary data.</text>
</comment>
<keyword evidence="11" id="KW-1133">Transmembrane helix</keyword>
<evidence type="ECO:0000256" key="4">
    <source>
        <dbReference type="ARBA" id="ARBA00022679"/>
    </source>
</evidence>
<keyword evidence="1 10" id="KW-0963">Cytoplasm</keyword>
<dbReference type="InterPro" id="IPR036188">
    <property type="entry name" value="FAD/NAD-bd_sf"/>
</dbReference>
<dbReference type="SUPFAM" id="SSF51905">
    <property type="entry name" value="FAD/NAD(P)-binding domain"/>
    <property type="match status" value="1"/>
</dbReference>
<comment type="cofactor">
    <cofactor evidence="10">
        <name>FAD</name>
        <dbReference type="ChEBI" id="CHEBI:57692"/>
    </cofactor>
</comment>
<gene>
    <name evidence="10 14" type="primary">mnmC</name>
    <name evidence="14" type="ORF">FHP08_05295</name>
</gene>
<evidence type="ECO:0000256" key="2">
    <source>
        <dbReference type="ARBA" id="ARBA00022603"/>
    </source>
</evidence>
<evidence type="ECO:0000256" key="9">
    <source>
        <dbReference type="ARBA" id="ARBA00023268"/>
    </source>
</evidence>
<dbReference type="HAMAP" id="MF_01102">
    <property type="entry name" value="MnmC"/>
    <property type="match status" value="1"/>
</dbReference>
<keyword evidence="11" id="KW-0472">Membrane</keyword>
<feature type="region of interest" description="FAD-dependent cmnm(5)s(2)U34 oxidoreductase" evidence="10">
    <location>
        <begin position="271"/>
        <end position="653"/>
    </location>
</feature>
<dbReference type="PANTHER" id="PTHR39963:SF1">
    <property type="entry name" value="MNMC-LIKE METHYLTRANSFERASE DOMAIN-CONTAINING PROTEIN"/>
    <property type="match status" value="1"/>
</dbReference>
<dbReference type="Gene3D" id="3.40.50.150">
    <property type="entry name" value="Vaccinia Virus protein VP39"/>
    <property type="match status" value="1"/>
</dbReference>
<evidence type="ECO:0000313" key="14">
    <source>
        <dbReference type="EMBL" id="TXL67035.1"/>
    </source>
</evidence>
<dbReference type="Gene3D" id="3.50.50.60">
    <property type="entry name" value="FAD/NAD(P)-binding domain"/>
    <property type="match status" value="1"/>
</dbReference>
<evidence type="ECO:0000256" key="11">
    <source>
        <dbReference type="SAM" id="Phobius"/>
    </source>
</evidence>
<keyword evidence="4 10" id="KW-0808">Transferase</keyword>
<dbReference type="NCBIfam" id="TIGR03197">
    <property type="entry name" value="MnmC_Cterm"/>
    <property type="match status" value="1"/>
</dbReference>
<evidence type="ECO:0000256" key="6">
    <source>
        <dbReference type="ARBA" id="ARBA00022694"/>
    </source>
</evidence>
<comment type="catalytic activity">
    <reaction evidence="10">
        <text>5-aminomethyl-2-thiouridine(34) in tRNA + S-adenosyl-L-methionine = 5-methylaminomethyl-2-thiouridine(34) in tRNA + S-adenosyl-L-homocysteine + H(+)</text>
        <dbReference type="Rhea" id="RHEA:19569"/>
        <dbReference type="Rhea" id="RHEA-COMP:10195"/>
        <dbReference type="Rhea" id="RHEA-COMP:10197"/>
        <dbReference type="ChEBI" id="CHEBI:15378"/>
        <dbReference type="ChEBI" id="CHEBI:57856"/>
        <dbReference type="ChEBI" id="CHEBI:59789"/>
        <dbReference type="ChEBI" id="CHEBI:74454"/>
        <dbReference type="ChEBI" id="CHEBI:74455"/>
        <dbReference type="EC" id="2.1.1.61"/>
    </reaction>
</comment>
<organism evidence="14 15">
    <name type="scientific">Zeimonas arvi</name>
    <dbReference type="NCBI Taxonomy" id="2498847"/>
    <lineage>
        <taxon>Bacteria</taxon>
        <taxon>Pseudomonadati</taxon>
        <taxon>Pseudomonadota</taxon>
        <taxon>Betaproteobacteria</taxon>
        <taxon>Burkholderiales</taxon>
        <taxon>Burkholderiaceae</taxon>
        <taxon>Zeimonas</taxon>
    </lineage>
</organism>
<dbReference type="EC" id="2.1.1.61" evidence="10"/>
<dbReference type="Proteomes" id="UP000321548">
    <property type="component" value="Unassembled WGS sequence"/>
</dbReference>
<keyword evidence="7 10" id="KW-0274">FAD</keyword>
<dbReference type="EMBL" id="VDUY01000002">
    <property type="protein sequence ID" value="TXL67035.1"/>
    <property type="molecule type" value="Genomic_DNA"/>
</dbReference>
<feature type="transmembrane region" description="Helical" evidence="11">
    <location>
        <begin position="70"/>
        <end position="90"/>
    </location>
</feature>
<dbReference type="InterPro" id="IPR006076">
    <property type="entry name" value="FAD-dep_OxRdtase"/>
</dbReference>
<keyword evidence="15" id="KW-1185">Reference proteome</keyword>
<dbReference type="InterPro" id="IPR047785">
    <property type="entry name" value="tRNA_MNMC2"/>
</dbReference>
<dbReference type="InterPro" id="IPR029063">
    <property type="entry name" value="SAM-dependent_MTases_sf"/>
</dbReference>
<dbReference type="PANTHER" id="PTHR39963">
    <property type="entry name" value="SLL0983 PROTEIN"/>
    <property type="match status" value="1"/>
</dbReference>
<dbReference type="NCBIfam" id="NF033855">
    <property type="entry name" value="tRNA_MNMC2"/>
    <property type="match status" value="1"/>
</dbReference>